<reference evidence="1" key="2">
    <citation type="journal article" date="2023" name="Proc. Natl. Acad. Sci. U.S.A.">
        <title>A global phylogenomic analysis of the shiitake genus Lentinula.</title>
        <authorList>
            <person name="Sierra-Patev S."/>
            <person name="Min B."/>
            <person name="Naranjo-Ortiz M."/>
            <person name="Looney B."/>
            <person name="Konkel Z."/>
            <person name="Slot J.C."/>
            <person name="Sakamoto Y."/>
            <person name="Steenwyk J.L."/>
            <person name="Rokas A."/>
            <person name="Carro J."/>
            <person name="Camarero S."/>
            <person name="Ferreira P."/>
            <person name="Molpeceres G."/>
            <person name="Ruiz-Duenas F.J."/>
            <person name="Serrano A."/>
            <person name="Henrissat B."/>
            <person name="Drula E."/>
            <person name="Hughes K.W."/>
            <person name="Mata J.L."/>
            <person name="Ishikawa N.K."/>
            <person name="Vargas-Isla R."/>
            <person name="Ushijima S."/>
            <person name="Smith C.A."/>
            <person name="Donoghue J."/>
            <person name="Ahrendt S."/>
            <person name="Andreopoulos W."/>
            <person name="He G."/>
            <person name="LaButti K."/>
            <person name="Lipzen A."/>
            <person name="Ng V."/>
            <person name="Riley R."/>
            <person name="Sandor L."/>
            <person name="Barry K."/>
            <person name="Martinez A.T."/>
            <person name="Xiao Y."/>
            <person name="Gibbons J.G."/>
            <person name="Terashima K."/>
            <person name="Grigoriev I.V."/>
            <person name="Hibbett D."/>
        </authorList>
    </citation>
    <scope>NUCLEOTIDE SEQUENCE</scope>
    <source>
        <strain evidence="1">Sp2 HRB7682 ss15</strain>
    </source>
</reference>
<gene>
    <name evidence="1" type="ORF">C8J55DRAFT_423376</name>
</gene>
<dbReference type="EMBL" id="JANVFS010000008">
    <property type="protein sequence ID" value="KAJ4488808.1"/>
    <property type="molecule type" value="Genomic_DNA"/>
</dbReference>
<accession>A0A9W9ARC0</accession>
<dbReference type="InterPro" id="IPR027417">
    <property type="entry name" value="P-loop_NTPase"/>
</dbReference>
<dbReference type="Proteomes" id="UP001150238">
    <property type="component" value="Unassembled WGS sequence"/>
</dbReference>
<dbReference type="SUPFAM" id="SSF52540">
    <property type="entry name" value="P-loop containing nucleoside triphosphate hydrolases"/>
    <property type="match status" value="1"/>
</dbReference>
<evidence type="ECO:0000313" key="1">
    <source>
        <dbReference type="EMBL" id="KAJ4488808.1"/>
    </source>
</evidence>
<sequence length="704" mass="80065">MRQKNMTAEDNKFRTVLENMRYKKCTPSDIAFLRSRISANVPGADSICKSEFRNVPMITALNIDKDEINQIGCERFAAENMSNLTNFYSEDVARQSNDNALDEKRTKKKLLSIKEMTDDVQKLLWSLNHSSSDSHVPSKLSLCVNMPVMIRRNLATELCITKGQEGTVYGWQTKKGSRGQLMLDVLFIKLINLPDGKIVEITGLPKNVVPVYSTTNSMQITLPNGCAVNVTREQVEVLPNFAMTDFASQGKTRPINVVDINNCKDYHGIYTALSRGSTASGTLLIQGFSPRKLTEHKYVDTREEFRELEILDEITRLQYENQICSSIKGTYRQDLIKAYQKWKGKHYVPKNVPSAIKWSSKDPWKQFDLDEVKWQIIMKSDTNNQSADNQNFYIPSMGLFGKRKLHISPEATPENSPMKKKKSVGYIMPKFGPTWENNSCAYDSVIAVFLAIWSSNPTVWYDTFMHSSNEVQVVLAQHLEKYNNGIVTLNEVRDAVHTKLYSNAPSTFEWGKYTVAGLICDALLNINTTVFTGTYTCPKNQNHLLDRPNLTLHSSLLDSTEPYDSISDWIHHHYHTTRHKCSSCNTNIHILYSMNVYPPIIAFQLSQPDQGKDIPYIEMTLTVQDASNKNQKYSLSGIIYFGEAHYTARIIDQDGKVWYYDGIADNGRFSYNGNINTDNIQLHKRGQKQAAVAIYALDIENLNS</sequence>
<evidence type="ECO:0008006" key="3">
    <source>
        <dbReference type="Google" id="ProtNLM"/>
    </source>
</evidence>
<organism evidence="1 2">
    <name type="scientific">Lentinula lateritia</name>
    <dbReference type="NCBI Taxonomy" id="40482"/>
    <lineage>
        <taxon>Eukaryota</taxon>
        <taxon>Fungi</taxon>
        <taxon>Dikarya</taxon>
        <taxon>Basidiomycota</taxon>
        <taxon>Agaricomycotina</taxon>
        <taxon>Agaricomycetes</taxon>
        <taxon>Agaricomycetidae</taxon>
        <taxon>Agaricales</taxon>
        <taxon>Marasmiineae</taxon>
        <taxon>Omphalotaceae</taxon>
        <taxon>Lentinula</taxon>
    </lineage>
</organism>
<evidence type="ECO:0000313" key="2">
    <source>
        <dbReference type="Proteomes" id="UP001150238"/>
    </source>
</evidence>
<reference evidence="1" key="1">
    <citation type="submission" date="2022-08" db="EMBL/GenBank/DDBJ databases">
        <authorList>
            <consortium name="DOE Joint Genome Institute"/>
            <person name="Min B."/>
            <person name="Riley R."/>
            <person name="Sierra-Patev S."/>
            <person name="Naranjo-Ortiz M."/>
            <person name="Looney B."/>
            <person name="Konkel Z."/>
            <person name="Slot J.C."/>
            <person name="Sakamoto Y."/>
            <person name="Steenwyk J.L."/>
            <person name="Rokas A."/>
            <person name="Carro J."/>
            <person name="Camarero S."/>
            <person name="Ferreira P."/>
            <person name="Molpeceres G."/>
            <person name="Ruiz-Duenas F.J."/>
            <person name="Serrano A."/>
            <person name="Henrissat B."/>
            <person name="Drula E."/>
            <person name="Hughes K.W."/>
            <person name="Mata J.L."/>
            <person name="Ishikawa N.K."/>
            <person name="Vargas-Isla R."/>
            <person name="Ushijima S."/>
            <person name="Smith C.A."/>
            <person name="Ahrendt S."/>
            <person name="Andreopoulos W."/>
            <person name="He G."/>
            <person name="Labutti K."/>
            <person name="Lipzen A."/>
            <person name="Ng V."/>
            <person name="Sandor L."/>
            <person name="Barry K."/>
            <person name="Martinez A.T."/>
            <person name="Xiao Y."/>
            <person name="Gibbons J.G."/>
            <person name="Terashima K."/>
            <person name="Hibbett D.S."/>
            <person name="Grigoriev I.V."/>
        </authorList>
    </citation>
    <scope>NUCLEOTIDE SEQUENCE</scope>
    <source>
        <strain evidence="1">Sp2 HRB7682 ss15</strain>
    </source>
</reference>
<name>A0A9W9ARC0_9AGAR</name>
<comment type="caution">
    <text evidence="1">The sequence shown here is derived from an EMBL/GenBank/DDBJ whole genome shotgun (WGS) entry which is preliminary data.</text>
</comment>
<proteinExistence type="predicted"/>
<protein>
    <recommendedName>
        <fullName evidence="3">ATP-dependent DNA helicase</fullName>
    </recommendedName>
</protein>
<dbReference type="AlphaFoldDB" id="A0A9W9ARC0"/>